<sequence length="82" mass="9028">MTNENTSFIAVSLLILLVQALIAKFTLNTWTHYILPVAFALTFLFSIIFIGKDDAHWVSLLVLLVAGDSLLLATANQCKATF</sequence>
<accession>A0A0K8MHN4</accession>
<evidence type="ECO:0000313" key="3">
    <source>
        <dbReference type="Proteomes" id="UP000253891"/>
    </source>
</evidence>
<keyword evidence="3" id="KW-1185">Reference proteome</keyword>
<evidence type="ECO:0000256" key="1">
    <source>
        <dbReference type="SAM" id="Phobius"/>
    </source>
</evidence>
<dbReference type="RefSeq" id="WP_061993414.1">
    <property type="nucleotide sequence ID" value="NZ_DF968005.1"/>
</dbReference>
<dbReference type="AlphaFoldDB" id="A0A0K8MHN4"/>
<feature type="transmembrane region" description="Helical" evidence="1">
    <location>
        <begin position="30"/>
        <end position="50"/>
    </location>
</feature>
<dbReference type="EMBL" id="DF968005">
    <property type="protein sequence ID" value="GAP00061.1"/>
    <property type="molecule type" value="Genomic_DNA"/>
</dbReference>
<gene>
    <name evidence="2" type="ORF">FFIC_280660</name>
</gene>
<reference evidence="2 3" key="1">
    <citation type="journal article" date="2015" name="BMC Genomics">
        <title>Comparative genomics of Fructobacillus spp. and Leuconostoc spp. reveals niche-specific evolution of Fructobacillus spp.</title>
        <authorList>
            <person name="Endo A."/>
            <person name="Tanizawa Y."/>
            <person name="Tanaka N."/>
            <person name="Maeno S."/>
            <person name="Kumar H."/>
            <person name="Shiwa Y."/>
            <person name="Okada S."/>
            <person name="Yoshikawa H."/>
            <person name="Dicks L."/>
            <person name="Nakagawa J."/>
            <person name="Arita M."/>
        </authorList>
    </citation>
    <scope>NUCLEOTIDE SEQUENCE [LARGE SCALE GENOMIC DNA]</scope>
    <source>
        <strain evidence="2 3">JCM 12225</strain>
    </source>
</reference>
<evidence type="ECO:0000313" key="2">
    <source>
        <dbReference type="EMBL" id="GAP00061.1"/>
    </source>
</evidence>
<feature type="transmembrane region" description="Helical" evidence="1">
    <location>
        <begin position="57"/>
        <end position="75"/>
    </location>
</feature>
<keyword evidence="1" id="KW-0472">Membrane</keyword>
<proteinExistence type="predicted"/>
<dbReference type="Proteomes" id="UP000253891">
    <property type="component" value="Unassembled WGS sequence"/>
</dbReference>
<name>A0A0K8MHN4_9LACO</name>
<keyword evidence="1" id="KW-0812">Transmembrane</keyword>
<protein>
    <submittedName>
        <fullName evidence="2">Uncharacterized protein</fullName>
    </submittedName>
</protein>
<organism evidence="2 3">
    <name type="scientific">Fructobacillus ficulneus</name>
    <dbReference type="NCBI Taxonomy" id="157463"/>
    <lineage>
        <taxon>Bacteria</taxon>
        <taxon>Bacillati</taxon>
        <taxon>Bacillota</taxon>
        <taxon>Bacilli</taxon>
        <taxon>Lactobacillales</taxon>
        <taxon>Lactobacillaceae</taxon>
        <taxon>Fructobacillus</taxon>
    </lineage>
</organism>
<dbReference type="OrthoDB" id="9988182at2"/>
<keyword evidence="1" id="KW-1133">Transmembrane helix</keyword>